<comment type="function">
    <text evidence="2">Catalyzes the hydrolysis of 5-hydroxyisourate (HIU) to 2-oxo-4-hydroxy-4-carboxy-5-ureidoimidazoline (OHCU).</text>
</comment>
<dbReference type="PROSITE" id="PS00768">
    <property type="entry name" value="TRANSTHYRETIN_1"/>
    <property type="match status" value="1"/>
</dbReference>
<keyword evidence="6 8" id="KW-0378">Hydrolase</keyword>
<dbReference type="GO" id="GO:0006144">
    <property type="term" value="P:purine nucleobase metabolic process"/>
    <property type="evidence" value="ECO:0007669"/>
    <property type="project" value="UniProtKB-KW"/>
</dbReference>
<keyword evidence="11" id="KW-1185">Reference proteome</keyword>
<gene>
    <name evidence="10" type="ORF">Krac_6349</name>
</gene>
<dbReference type="Pfam" id="PF00576">
    <property type="entry name" value="Transthyretin"/>
    <property type="match status" value="1"/>
</dbReference>
<dbReference type="Gene3D" id="2.60.40.180">
    <property type="entry name" value="Transthyretin/hydroxyisourate hydrolase domain"/>
    <property type="match status" value="1"/>
</dbReference>
<evidence type="ECO:0000256" key="8">
    <source>
        <dbReference type="RuleBase" id="RU361270"/>
    </source>
</evidence>
<dbReference type="RefSeq" id="WP_007917266.1">
    <property type="nucleotide sequence ID" value="NZ_ADVG01000003.1"/>
</dbReference>
<dbReference type="FunCoup" id="D6TYV5">
    <property type="interactions" value="201"/>
</dbReference>
<sequence length="122" mass="13616">MAGMLTIHVLDTMHGCPAADMQIQLWSLTLSGEHEQRVLLKTVHTKDTGRTATPLLQGEELVVGYYELLFAVHAYFISRGLLLPNPPFLDLVPVRFGIADVEAHYHVPLLVSPWAYSTYRGS</sequence>
<dbReference type="EMBL" id="ADVG01000003">
    <property type="protein sequence ID" value="EFH85180.1"/>
    <property type="molecule type" value="Genomic_DNA"/>
</dbReference>
<evidence type="ECO:0000313" key="11">
    <source>
        <dbReference type="Proteomes" id="UP000004508"/>
    </source>
</evidence>
<dbReference type="Proteomes" id="UP000004508">
    <property type="component" value="Unassembled WGS sequence"/>
</dbReference>
<evidence type="ECO:0000256" key="4">
    <source>
        <dbReference type="ARBA" id="ARBA00011881"/>
    </source>
</evidence>
<dbReference type="AlphaFoldDB" id="D6TYV5"/>
<dbReference type="InParanoid" id="D6TYV5"/>
<comment type="caution">
    <text evidence="10">The sequence shown here is derived from an EMBL/GenBank/DDBJ whole genome shotgun (WGS) entry which is preliminary data.</text>
</comment>
<evidence type="ECO:0000256" key="2">
    <source>
        <dbReference type="ARBA" id="ARBA00002704"/>
    </source>
</evidence>
<dbReference type="NCBIfam" id="TIGR02962">
    <property type="entry name" value="hdxy_isourate"/>
    <property type="match status" value="1"/>
</dbReference>
<evidence type="ECO:0000259" key="9">
    <source>
        <dbReference type="Pfam" id="PF00576"/>
    </source>
</evidence>
<feature type="binding site" evidence="7">
    <location>
        <position position="8"/>
    </location>
    <ligand>
        <name>substrate</name>
    </ligand>
</feature>
<dbReference type="PRINTS" id="PR00189">
    <property type="entry name" value="TRNSTHYRETIN"/>
</dbReference>
<evidence type="ECO:0000256" key="3">
    <source>
        <dbReference type="ARBA" id="ARBA00009850"/>
    </source>
</evidence>
<evidence type="ECO:0000313" key="10">
    <source>
        <dbReference type="EMBL" id="EFH85180.1"/>
    </source>
</evidence>
<dbReference type="CDD" id="cd05822">
    <property type="entry name" value="TLP_HIUase"/>
    <property type="match status" value="1"/>
</dbReference>
<protein>
    <recommendedName>
        <fullName evidence="8">5-hydroxyisourate hydrolase</fullName>
        <shortName evidence="8">HIU hydrolase</shortName>
        <shortName evidence="8">HIUHase</shortName>
        <ecNumber evidence="8">3.5.2.17</ecNumber>
    </recommendedName>
</protein>
<dbReference type="InterPro" id="IPR000895">
    <property type="entry name" value="Transthyretin/HIU_hydrolase"/>
</dbReference>
<accession>D6TYV5</accession>
<feature type="binding site" evidence="7">
    <location>
        <position position="119"/>
    </location>
    <ligand>
        <name>substrate</name>
    </ligand>
</feature>
<keyword evidence="5 8" id="KW-0659">Purine metabolism</keyword>
<dbReference type="InterPro" id="IPR023418">
    <property type="entry name" value="Thyroxine_BS"/>
</dbReference>
<evidence type="ECO:0000256" key="6">
    <source>
        <dbReference type="ARBA" id="ARBA00022801"/>
    </source>
</evidence>
<comment type="catalytic activity">
    <reaction evidence="1 8">
        <text>5-hydroxyisourate + H2O = 5-hydroxy-2-oxo-4-ureido-2,5-dihydro-1H-imidazole-5-carboxylate + H(+)</text>
        <dbReference type="Rhea" id="RHEA:23736"/>
        <dbReference type="ChEBI" id="CHEBI:15377"/>
        <dbReference type="ChEBI" id="CHEBI:15378"/>
        <dbReference type="ChEBI" id="CHEBI:18072"/>
        <dbReference type="ChEBI" id="CHEBI:58639"/>
        <dbReference type="EC" id="3.5.2.17"/>
    </reaction>
</comment>
<reference evidence="10 11" key="1">
    <citation type="journal article" date="2011" name="Stand. Genomic Sci.">
        <title>Non-contiguous finished genome sequence and contextual data of the filamentous soil bacterium Ktedonobacter racemifer type strain (SOSP1-21).</title>
        <authorList>
            <person name="Chang Y.J."/>
            <person name="Land M."/>
            <person name="Hauser L."/>
            <person name="Chertkov O."/>
            <person name="Del Rio T.G."/>
            <person name="Nolan M."/>
            <person name="Copeland A."/>
            <person name="Tice H."/>
            <person name="Cheng J.F."/>
            <person name="Lucas S."/>
            <person name="Han C."/>
            <person name="Goodwin L."/>
            <person name="Pitluck S."/>
            <person name="Ivanova N."/>
            <person name="Ovchinikova G."/>
            <person name="Pati A."/>
            <person name="Chen A."/>
            <person name="Palaniappan K."/>
            <person name="Mavromatis K."/>
            <person name="Liolios K."/>
            <person name="Brettin T."/>
            <person name="Fiebig A."/>
            <person name="Rohde M."/>
            <person name="Abt B."/>
            <person name="Goker M."/>
            <person name="Detter J.C."/>
            <person name="Woyke T."/>
            <person name="Bristow J."/>
            <person name="Eisen J.A."/>
            <person name="Markowitz V."/>
            <person name="Hugenholtz P."/>
            <person name="Kyrpides N.C."/>
            <person name="Klenk H.P."/>
            <person name="Lapidus A."/>
        </authorList>
    </citation>
    <scope>NUCLEOTIDE SEQUENCE [LARGE SCALE GENOMIC DNA]</scope>
    <source>
        <strain evidence="11">DSM 44963</strain>
    </source>
</reference>
<feature type="domain" description="Transthyretin/hydroxyisourate hydrolase" evidence="9">
    <location>
        <begin position="5"/>
        <end position="121"/>
    </location>
</feature>
<evidence type="ECO:0000256" key="7">
    <source>
        <dbReference type="PIRSR" id="PIRSR600895-51"/>
    </source>
</evidence>
<dbReference type="OrthoDB" id="9792386at2"/>
<evidence type="ECO:0000256" key="5">
    <source>
        <dbReference type="ARBA" id="ARBA00022631"/>
    </source>
</evidence>
<dbReference type="STRING" id="485913.Krac_6349"/>
<dbReference type="PANTHER" id="PTHR10395:SF7">
    <property type="entry name" value="5-HYDROXYISOURATE HYDROLASE"/>
    <property type="match status" value="1"/>
</dbReference>
<dbReference type="GO" id="GO:0033971">
    <property type="term" value="F:hydroxyisourate hydrolase activity"/>
    <property type="evidence" value="ECO:0007669"/>
    <property type="project" value="UniProtKB-EC"/>
</dbReference>
<comment type="similarity">
    <text evidence="3 8">Belongs to the transthyretin family. 5-hydroxyisourate hydrolase subfamily.</text>
</comment>
<dbReference type="InterPro" id="IPR014306">
    <property type="entry name" value="Hydroxyisourate_hydrolase"/>
</dbReference>
<name>D6TYV5_KTERA</name>
<organism evidence="10 11">
    <name type="scientific">Ktedonobacter racemifer DSM 44963</name>
    <dbReference type="NCBI Taxonomy" id="485913"/>
    <lineage>
        <taxon>Bacteria</taxon>
        <taxon>Bacillati</taxon>
        <taxon>Chloroflexota</taxon>
        <taxon>Ktedonobacteria</taxon>
        <taxon>Ktedonobacterales</taxon>
        <taxon>Ktedonobacteraceae</taxon>
        <taxon>Ktedonobacter</taxon>
    </lineage>
</organism>
<evidence type="ECO:0000256" key="1">
    <source>
        <dbReference type="ARBA" id="ARBA00001043"/>
    </source>
</evidence>
<comment type="subunit">
    <text evidence="4 8">Homotetramer.</text>
</comment>
<dbReference type="SUPFAM" id="SSF49472">
    <property type="entry name" value="Transthyretin (synonym: prealbumin)"/>
    <property type="match status" value="1"/>
</dbReference>
<dbReference type="EC" id="3.5.2.17" evidence="8"/>
<dbReference type="InterPro" id="IPR036817">
    <property type="entry name" value="Transthyretin/HIU_hydrolase_sf"/>
</dbReference>
<dbReference type="eggNOG" id="COG2351">
    <property type="taxonomic scope" value="Bacteria"/>
</dbReference>
<proteinExistence type="inferred from homology"/>
<dbReference type="InterPro" id="IPR023416">
    <property type="entry name" value="Transthyretin/HIU_hydrolase_d"/>
</dbReference>
<dbReference type="PANTHER" id="PTHR10395">
    <property type="entry name" value="URICASE AND TRANSTHYRETIN-RELATED"/>
    <property type="match status" value="1"/>
</dbReference>
<feature type="binding site" evidence="7">
    <location>
        <position position="50"/>
    </location>
    <ligand>
        <name>substrate</name>
    </ligand>
</feature>